<keyword evidence="3" id="KW-1003">Cell membrane</keyword>
<dbReference type="GeneID" id="32894340"/>
<dbReference type="InterPro" id="IPR036640">
    <property type="entry name" value="ABC1_TM_sf"/>
</dbReference>
<dbReference type="InterPro" id="IPR011527">
    <property type="entry name" value="ABC1_TM_dom"/>
</dbReference>
<dbReference type="PROSITE" id="PS50929">
    <property type="entry name" value="ABC_TM1F"/>
    <property type="match status" value="1"/>
</dbReference>
<evidence type="ECO:0000256" key="7">
    <source>
        <dbReference type="ARBA" id="ARBA00022989"/>
    </source>
</evidence>
<evidence type="ECO:0000256" key="4">
    <source>
        <dbReference type="ARBA" id="ARBA00022692"/>
    </source>
</evidence>
<keyword evidence="8 9" id="KW-0472">Membrane</keyword>
<evidence type="ECO:0000313" key="13">
    <source>
        <dbReference type="Proteomes" id="UP000250088"/>
    </source>
</evidence>
<dbReference type="OrthoDB" id="121502at2157"/>
<dbReference type="InterPro" id="IPR039421">
    <property type="entry name" value="Type_1_exporter"/>
</dbReference>
<evidence type="ECO:0000256" key="8">
    <source>
        <dbReference type="ARBA" id="ARBA00023136"/>
    </source>
</evidence>
<name>A0A2Z2HT59_9EURY</name>
<keyword evidence="13" id="KW-1185">Reference proteome</keyword>
<dbReference type="Gene3D" id="1.20.1560.10">
    <property type="entry name" value="ABC transporter type 1, transmembrane domain"/>
    <property type="match status" value="1"/>
</dbReference>
<evidence type="ECO:0000256" key="9">
    <source>
        <dbReference type="SAM" id="Phobius"/>
    </source>
</evidence>
<dbReference type="Gene3D" id="3.40.50.300">
    <property type="entry name" value="P-loop containing nucleotide triphosphate hydrolases"/>
    <property type="match status" value="1"/>
</dbReference>
<accession>A0A2Z2HT59</accession>
<dbReference type="EMBL" id="CP019893">
    <property type="protein sequence ID" value="ARS89963.1"/>
    <property type="molecule type" value="Genomic_DNA"/>
</dbReference>
<dbReference type="PANTHER" id="PTHR24221">
    <property type="entry name" value="ATP-BINDING CASSETTE SUB-FAMILY B"/>
    <property type="match status" value="1"/>
</dbReference>
<dbReference type="GO" id="GO:0005886">
    <property type="term" value="C:plasma membrane"/>
    <property type="evidence" value="ECO:0007669"/>
    <property type="project" value="UniProtKB-SubCell"/>
</dbReference>
<evidence type="ECO:0000313" key="12">
    <source>
        <dbReference type="EMBL" id="ARS89963.1"/>
    </source>
</evidence>
<dbReference type="SUPFAM" id="SSF90123">
    <property type="entry name" value="ABC transporter transmembrane region"/>
    <property type="match status" value="1"/>
</dbReference>
<dbReference type="FunFam" id="3.40.50.300:FF:000221">
    <property type="entry name" value="Multidrug ABC transporter ATP-binding protein"/>
    <property type="match status" value="1"/>
</dbReference>
<evidence type="ECO:0008006" key="14">
    <source>
        <dbReference type="Google" id="ProtNLM"/>
    </source>
</evidence>
<dbReference type="PANTHER" id="PTHR24221:SF654">
    <property type="entry name" value="ATP-BINDING CASSETTE SUB-FAMILY B MEMBER 6"/>
    <property type="match status" value="1"/>
</dbReference>
<feature type="transmembrane region" description="Helical" evidence="9">
    <location>
        <begin position="280"/>
        <end position="308"/>
    </location>
</feature>
<feature type="domain" description="ABC transmembrane type-1" evidence="11">
    <location>
        <begin position="27"/>
        <end position="326"/>
    </location>
</feature>
<dbReference type="InterPro" id="IPR027417">
    <property type="entry name" value="P-loop_NTPase"/>
</dbReference>
<dbReference type="InterPro" id="IPR003593">
    <property type="entry name" value="AAA+_ATPase"/>
</dbReference>
<evidence type="ECO:0000256" key="5">
    <source>
        <dbReference type="ARBA" id="ARBA00022741"/>
    </source>
</evidence>
<keyword evidence="2" id="KW-0813">Transport</keyword>
<dbReference type="Pfam" id="PF00664">
    <property type="entry name" value="ABC_membrane"/>
    <property type="match status" value="1"/>
</dbReference>
<keyword evidence="5" id="KW-0547">Nucleotide-binding</keyword>
<dbReference type="PROSITE" id="PS50893">
    <property type="entry name" value="ABC_TRANSPORTER_2"/>
    <property type="match status" value="1"/>
</dbReference>
<dbReference type="Proteomes" id="UP000250088">
    <property type="component" value="Chromosome"/>
</dbReference>
<evidence type="ECO:0000256" key="3">
    <source>
        <dbReference type="ARBA" id="ARBA00022475"/>
    </source>
</evidence>
<keyword evidence="6" id="KW-0067">ATP-binding</keyword>
<proteinExistence type="predicted"/>
<reference evidence="13" key="1">
    <citation type="submission" date="2017-02" db="EMBL/GenBank/DDBJ databases">
        <title>Natronthermophilus aegyptiacus gen. nov.,sp. nov., an aerobic, extremely halophilic alkalithermophilic archaeon isolated from the athalassohaline Wadi An Natrun, Egypt.</title>
        <authorList>
            <person name="Zhao B."/>
        </authorList>
    </citation>
    <scope>NUCLEOTIDE SEQUENCE [LARGE SCALE GENOMIC DNA]</scope>
    <source>
        <strain evidence="13">JW/NM-HA 15</strain>
    </source>
</reference>
<evidence type="ECO:0000256" key="2">
    <source>
        <dbReference type="ARBA" id="ARBA00022448"/>
    </source>
</evidence>
<protein>
    <recommendedName>
        <fullName evidence="14">Multidrug ABC transporter permease</fullName>
    </recommendedName>
</protein>
<dbReference type="Pfam" id="PF00005">
    <property type="entry name" value="ABC_tran"/>
    <property type="match status" value="1"/>
</dbReference>
<dbReference type="RefSeq" id="WP_086888342.1">
    <property type="nucleotide sequence ID" value="NZ_CP019893.1"/>
</dbReference>
<dbReference type="PROSITE" id="PS00211">
    <property type="entry name" value="ABC_TRANSPORTER_1"/>
    <property type="match status" value="1"/>
</dbReference>
<comment type="subcellular location">
    <subcellularLocation>
        <location evidence="1">Cell membrane</location>
        <topology evidence="1">Multi-pass membrane protein</topology>
    </subcellularLocation>
</comment>
<gene>
    <name evidence="12" type="ORF">B1756_09630</name>
</gene>
<dbReference type="SMART" id="SM00382">
    <property type="entry name" value="AAA"/>
    <property type="match status" value="1"/>
</dbReference>
<dbReference type="SUPFAM" id="SSF52540">
    <property type="entry name" value="P-loop containing nucleoside triphosphate hydrolases"/>
    <property type="match status" value="1"/>
</dbReference>
<dbReference type="GO" id="GO:0005524">
    <property type="term" value="F:ATP binding"/>
    <property type="evidence" value="ECO:0007669"/>
    <property type="project" value="UniProtKB-KW"/>
</dbReference>
<dbReference type="KEGG" id="naj:B1756_09630"/>
<feature type="domain" description="ABC transporter" evidence="10">
    <location>
        <begin position="359"/>
        <end position="595"/>
    </location>
</feature>
<keyword evidence="4 9" id="KW-0812">Transmembrane</keyword>
<evidence type="ECO:0000259" key="11">
    <source>
        <dbReference type="PROSITE" id="PS50929"/>
    </source>
</evidence>
<organism evidence="12 13">
    <name type="scientific">Natrarchaeobaculum aegyptiacum</name>
    <dbReference type="NCBI Taxonomy" id="745377"/>
    <lineage>
        <taxon>Archaea</taxon>
        <taxon>Methanobacteriati</taxon>
        <taxon>Methanobacteriota</taxon>
        <taxon>Stenosarchaea group</taxon>
        <taxon>Halobacteria</taxon>
        <taxon>Halobacteriales</taxon>
        <taxon>Natrialbaceae</taxon>
        <taxon>Natrarchaeobaculum</taxon>
    </lineage>
</organism>
<keyword evidence="7 9" id="KW-1133">Transmembrane helix</keyword>
<dbReference type="GO" id="GO:0140359">
    <property type="term" value="F:ABC-type transporter activity"/>
    <property type="evidence" value="ECO:0007669"/>
    <property type="project" value="InterPro"/>
</dbReference>
<dbReference type="InterPro" id="IPR017871">
    <property type="entry name" value="ABC_transporter-like_CS"/>
</dbReference>
<feature type="transmembrane region" description="Helical" evidence="9">
    <location>
        <begin position="25"/>
        <end position="51"/>
    </location>
</feature>
<sequence length="604" mass="65693">MIDREPTLAEKLEALRRAMGHRPALAAAILVLKLFAAVFEGIGLTFLLPIIELAMTSDGLGEDASPIAAVFVRAYDALGIPATLETLILGLAIVMTIRYSVSFLIGWLQASLTTTYMAALRRRSYEALLAADVAYVDRQDGDEVVNTVVTETRAAGRVVGDVLSAVEKVLFAGVYATIAIVLSPALTIATIVVLGFVVVLTRFGLDSGYDVGDGVATANEEIQSLINAATQGTREIRLFTMQSDLADQFDRAHDRLVETRVRLERNHVALGSFNQLLNAFVVFGLVYVAIQYLALDFATLGTFLFAIYRLSPLISALNNTLYSIDGTLPHLVRAQALIEEFGEHTRPTSGEPVPDRTAVEFEDVCFRYDDDADRTDVRNVSLTVDRGETIALVGPSGAGKSTIVSLLARLYEPDRGQITVDGVPLERLDRHEWHERVTVVPQQPFLFTGTLRENVTIGDPSADEAAIERACERSQVSTFLDELPEGLDTELGDDGVRLSGGQRQRIAIARALLADADVLILDEATSELDSPTEAAILEAIDEMDREYATVVIGHWLSTVSDADRIYTVVDGEIVESGTHTDLLSEDSAYAQLYDSQLESSQPSP</sequence>
<dbReference type="AlphaFoldDB" id="A0A2Z2HT59"/>
<evidence type="ECO:0000256" key="1">
    <source>
        <dbReference type="ARBA" id="ARBA00004651"/>
    </source>
</evidence>
<dbReference type="InterPro" id="IPR003439">
    <property type="entry name" value="ABC_transporter-like_ATP-bd"/>
</dbReference>
<evidence type="ECO:0000256" key="6">
    <source>
        <dbReference type="ARBA" id="ARBA00022840"/>
    </source>
</evidence>
<evidence type="ECO:0000259" key="10">
    <source>
        <dbReference type="PROSITE" id="PS50893"/>
    </source>
</evidence>
<feature type="transmembrane region" description="Helical" evidence="9">
    <location>
        <begin position="174"/>
        <end position="200"/>
    </location>
</feature>
<dbReference type="GO" id="GO:0016887">
    <property type="term" value="F:ATP hydrolysis activity"/>
    <property type="evidence" value="ECO:0007669"/>
    <property type="project" value="InterPro"/>
</dbReference>